<accession>A0ABW9YB30</accession>
<evidence type="ECO:0000313" key="1">
    <source>
        <dbReference type="EMBL" id="NBI51024.1"/>
    </source>
</evidence>
<protein>
    <recommendedName>
        <fullName evidence="3">EAL domain-containing protein</fullName>
    </recommendedName>
</protein>
<evidence type="ECO:0000313" key="2">
    <source>
        <dbReference type="Proteomes" id="UP000738517"/>
    </source>
</evidence>
<organism evidence="1 2">
    <name type="scientific">Photobacterium alginatilyticum</name>
    <dbReference type="NCBI Taxonomy" id="1775171"/>
    <lineage>
        <taxon>Bacteria</taxon>
        <taxon>Pseudomonadati</taxon>
        <taxon>Pseudomonadota</taxon>
        <taxon>Gammaproteobacteria</taxon>
        <taxon>Vibrionales</taxon>
        <taxon>Vibrionaceae</taxon>
        <taxon>Photobacterium</taxon>
    </lineage>
</organism>
<gene>
    <name evidence="1" type="ORF">EIZ48_00330</name>
</gene>
<keyword evidence="2" id="KW-1185">Reference proteome</keyword>
<evidence type="ECO:0008006" key="3">
    <source>
        <dbReference type="Google" id="ProtNLM"/>
    </source>
</evidence>
<dbReference type="RefSeq" id="WP_160648165.1">
    <property type="nucleotide sequence ID" value="NZ_RSEJ01000001.1"/>
</dbReference>
<sequence>MMNSNVYQKKASDFQLLSLQGRDKECLTSLFSEHKASQQLQDATCYLVFNQQKPFFYSLKKHLVSTGYFSGSDSEAMLPHAAAASDSTIAEVEVDFPLALYRSALRHDIFNMLVSLKEQCGHYTLNLRLPLDEIASEYELNDIAKLCIVAGADNLTLSLTRSLDSQQEARINLLANLLKRFFVSDSCGLIFSGLTTLPVMQRISSLAIEILGEDWVDNASLKFEC</sequence>
<dbReference type="Proteomes" id="UP000738517">
    <property type="component" value="Unassembled WGS sequence"/>
</dbReference>
<dbReference type="EMBL" id="RSEJ01000001">
    <property type="protein sequence ID" value="NBI51024.1"/>
    <property type="molecule type" value="Genomic_DNA"/>
</dbReference>
<reference evidence="1 2" key="1">
    <citation type="journal article" date="2017" name="Int. J. Syst. Evol. Microbiol.">
        <title>Photobacterium alginatilyticum sp. nov., a marine bacterium isolated from bottom seawater.</title>
        <authorList>
            <person name="Wang X."/>
            <person name="Wang Y."/>
            <person name="Yang X."/>
            <person name="Sun H."/>
            <person name="Li B."/>
            <person name="Zhang X.H."/>
        </authorList>
    </citation>
    <scope>NUCLEOTIDE SEQUENCE [LARGE SCALE GENOMIC DNA]</scope>
    <source>
        <strain evidence="1 2">P03D4</strain>
    </source>
</reference>
<name>A0ABW9YB30_9GAMM</name>
<proteinExistence type="predicted"/>
<comment type="caution">
    <text evidence="1">The sequence shown here is derived from an EMBL/GenBank/DDBJ whole genome shotgun (WGS) entry which is preliminary data.</text>
</comment>